<name>W7TBG3_9STRA</name>
<dbReference type="EMBL" id="AZIL01001558">
    <property type="protein sequence ID" value="EWM23582.1"/>
    <property type="molecule type" value="Genomic_DNA"/>
</dbReference>
<protein>
    <submittedName>
        <fullName evidence="2">Uncharacterized protein</fullName>
    </submittedName>
</protein>
<organism evidence="2 3">
    <name type="scientific">Nannochloropsis gaditana</name>
    <dbReference type="NCBI Taxonomy" id="72520"/>
    <lineage>
        <taxon>Eukaryota</taxon>
        <taxon>Sar</taxon>
        <taxon>Stramenopiles</taxon>
        <taxon>Ochrophyta</taxon>
        <taxon>Eustigmatophyceae</taxon>
        <taxon>Eustigmatales</taxon>
        <taxon>Monodopsidaceae</taxon>
        <taxon>Nannochloropsis</taxon>
    </lineage>
</organism>
<reference evidence="2 3" key="1">
    <citation type="journal article" date="2014" name="Mol. Plant">
        <title>Chromosome Scale Genome Assembly and Transcriptome Profiling of Nannochloropsis gaditana in Nitrogen Depletion.</title>
        <authorList>
            <person name="Corteggiani Carpinelli E."/>
            <person name="Telatin A."/>
            <person name="Vitulo N."/>
            <person name="Forcato C."/>
            <person name="D'Angelo M."/>
            <person name="Schiavon R."/>
            <person name="Vezzi A."/>
            <person name="Giacometti G.M."/>
            <person name="Morosinotto T."/>
            <person name="Valle G."/>
        </authorList>
    </citation>
    <scope>NUCLEOTIDE SEQUENCE [LARGE SCALE GENOMIC DNA]</scope>
    <source>
        <strain evidence="2 3">B-31</strain>
    </source>
</reference>
<dbReference type="Proteomes" id="UP000019335">
    <property type="component" value="Chromosome 16"/>
</dbReference>
<feature type="region of interest" description="Disordered" evidence="1">
    <location>
        <begin position="1"/>
        <end position="23"/>
    </location>
</feature>
<accession>W7TBG3</accession>
<dbReference type="PANTHER" id="PTHR37845">
    <property type="entry name" value="SEQUENCE ORPHAN"/>
    <property type="match status" value="1"/>
</dbReference>
<dbReference type="AlphaFoldDB" id="W7TBG3"/>
<evidence type="ECO:0000313" key="3">
    <source>
        <dbReference type="Proteomes" id="UP000019335"/>
    </source>
</evidence>
<keyword evidence="3" id="KW-1185">Reference proteome</keyword>
<evidence type="ECO:0000313" key="2">
    <source>
        <dbReference type="EMBL" id="EWM23582.1"/>
    </source>
</evidence>
<gene>
    <name evidence="2" type="ORF">Naga_100266g6</name>
</gene>
<sequence length="306" mass="33031">MGDNLDRGPSPSATSSNASASKYTTVQATSTTASTHYEYTHPQNRMAQVALGQTAAAVIASSVVSPAMTVIDLSIIRAQFNKSSMGSALRSTTSDLLSGRMRWNPALSIMSTVYTSTYLTANYTSALCQELGIDYKIPTAVATSLVNITAIAYKDREFARMCSKAPTVFPLSCYGLFALRDGLTVTSSFVLKNTIKERLEAEHGLSHNNADLAASFAVPMIAQLASTPLHILSLDIYSHPESPFRMRMKEIAKGYMSVCSGRVLRIIPAFGVGGYLNDQVKESFEERENNREGKGVVIVPLSSGEE</sequence>
<dbReference type="OrthoDB" id="275936at2759"/>
<dbReference type="InterPro" id="IPR038781">
    <property type="entry name" value="C365.16-ike"/>
</dbReference>
<comment type="caution">
    <text evidence="2">The sequence shown here is derived from an EMBL/GenBank/DDBJ whole genome shotgun (WGS) entry which is preliminary data.</text>
</comment>
<proteinExistence type="predicted"/>
<feature type="compositionally biased region" description="Low complexity" evidence="1">
    <location>
        <begin position="9"/>
        <end position="23"/>
    </location>
</feature>
<dbReference type="PANTHER" id="PTHR37845:SF1">
    <property type="entry name" value="SEQUENCE ORPHAN"/>
    <property type="match status" value="1"/>
</dbReference>
<dbReference type="GO" id="GO:0005739">
    <property type="term" value="C:mitochondrion"/>
    <property type="evidence" value="ECO:0007669"/>
    <property type="project" value="TreeGrafter"/>
</dbReference>
<evidence type="ECO:0000256" key="1">
    <source>
        <dbReference type="SAM" id="MobiDB-lite"/>
    </source>
</evidence>